<proteinExistence type="evidence at transcript level"/>
<organism evidence="1">
    <name type="scientific">Zea mays</name>
    <name type="common">Maize</name>
    <dbReference type="NCBI Taxonomy" id="4577"/>
    <lineage>
        <taxon>Eukaryota</taxon>
        <taxon>Viridiplantae</taxon>
        <taxon>Streptophyta</taxon>
        <taxon>Embryophyta</taxon>
        <taxon>Tracheophyta</taxon>
        <taxon>Spermatophyta</taxon>
        <taxon>Magnoliopsida</taxon>
        <taxon>Liliopsida</taxon>
        <taxon>Poales</taxon>
        <taxon>Poaceae</taxon>
        <taxon>PACMAD clade</taxon>
        <taxon>Panicoideae</taxon>
        <taxon>Andropogonodae</taxon>
        <taxon>Andropogoneae</taxon>
        <taxon>Tripsacinae</taxon>
        <taxon>Zea</taxon>
    </lineage>
</organism>
<protein>
    <submittedName>
        <fullName evidence="1">Uncharacterized protein</fullName>
    </submittedName>
</protein>
<dbReference type="EMBL" id="EU972807">
    <property type="protein sequence ID" value="ACG44925.1"/>
    <property type="molecule type" value="mRNA"/>
</dbReference>
<evidence type="ECO:0000313" key="1">
    <source>
        <dbReference type="EMBL" id="ACG44925.1"/>
    </source>
</evidence>
<accession>B6U6E2</accession>
<sequence length="39" mass="4006">MSQVNIEGNGCGGSARPHPLLAVFLPPPPLVVILPLVVC</sequence>
<dbReference type="AlphaFoldDB" id="B6U6E2"/>
<name>B6U6E2_MAIZE</name>
<reference evidence="1" key="1">
    <citation type="journal article" date="2009" name="Plant Mol. Biol.">
        <title>Insights into corn genes derived from large-scale cDNA sequencing.</title>
        <authorList>
            <person name="Alexandrov N.N."/>
            <person name="Brover V.V."/>
            <person name="Freidin S."/>
            <person name="Troukhan M.E."/>
            <person name="Tatarinova T.V."/>
            <person name="Zhang H."/>
            <person name="Swaller T.J."/>
            <person name="Lu Y.P."/>
            <person name="Bouck J."/>
            <person name="Flavell R.B."/>
            <person name="Feldmann K.A."/>
        </authorList>
    </citation>
    <scope>NUCLEOTIDE SEQUENCE</scope>
</reference>